<comment type="subcellular location">
    <subcellularLocation>
        <location evidence="1">Membrane</location>
        <topology evidence="1">Multi-pass membrane protein</topology>
    </subcellularLocation>
</comment>
<keyword evidence="3 5" id="KW-1133">Transmembrane helix</keyword>
<sequence>MALVQIYVLNTFLQWDLVCDKDALGKMSQTLVLGGMFLGAFASPLADKFGRRPVHCAFNIGYFIVTILVAFITNFKAFMVLRFLTGVCQQVDLAPWAPGVLFGVMCFIIAILLRFVPETKGKELAQTVEELKQWENKKF</sequence>
<dbReference type="PROSITE" id="PS00216">
    <property type="entry name" value="SUGAR_TRANSPORT_1"/>
    <property type="match status" value="1"/>
</dbReference>
<reference evidence="6 7" key="1">
    <citation type="submission" date="2022-12" db="EMBL/GenBank/DDBJ databases">
        <title>Chromosome-level genome of Tegillarca granosa.</title>
        <authorList>
            <person name="Kim J."/>
        </authorList>
    </citation>
    <scope>NUCLEOTIDE SEQUENCE [LARGE SCALE GENOMIC DNA]</scope>
    <source>
        <strain evidence="6">Teg-2019</strain>
        <tissue evidence="6">Adductor muscle</tissue>
    </source>
</reference>
<evidence type="ECO:0000313" key="6">
    <source>
        <dbReference type="EMBL" id="KAJ8304899.1"/>
    </source>
</evidence>
<organism evidence="6 7">
    <name type="scientific">Tegillarca granosa</name>
    <name type="common">Malaysian cockle</name>
    <name type="synonym">Anadara granosa</name>
    <dbReference type="NCBI Taxonomy" id="220873"/>
    <lineage>
        <taxon>Eukaryota</taxon>
        <taxon>Metazoa</taxon>
        <taxon>Spiralia</taxon>
        <taxon>Lophotrochozoa</taxon>
        <taxon>Mollusca</taxon>
        <taxon>Bivalvia</taxon>
        <taxon>Autobranchia</taxon>
        <taxon>Pteriomorphia</taxon>
        <taxon>Arcoida</taxon>
        <taxon>Arcoidea</taxon>
        <taxon>Arcidae</taxon>
        <taxon>Tegillarca</taxon>
    </lineage>
</organism>
<dbReference type="Proteomes" id="UP001217089">
    <property type="component" value="Unassembled WGS sequence"/>
</dbReference>
<evidence type="ECO:0000256" key="3">
    <source>
        <dbReference type="ARBA" id="ARBA00022989"/>
    </source>
</evidence>
<accession>A0ABQ9EHZ8</accession>
<feature type="transmembrane region" description="Helical" evidence="5">
    <location>
        <begin position="27"/>
        <end position="46"/>
    </location>
</feature>
<evidence type="ECO:0008006" key="8">
    <source>
        <dbReference type="Google" id="ProtNLM"/>
    </source>
</evidence>
<evidence type="ECO:0000256" key="2">
    <source>
        <dbReference type="ARBA" id="ARBA00022692"/>
    </source>
</evidence>
<evidence type="ECO:0000313" key="7">
    <source>
        <dbReference type="Proteomes" id="UP001217089"/>
    </source>
</evidence>
<evidence type="ECO:0000256" key="1">
    <source>
        <dbReference type="ARBA" id="ARBA00004141"/>
    </source>
</evidence>
<name>A0ABQ9EHZ8_TEGGR</name>
<keyword evidence="7" id="KW-1185">Reference proteome</keyword>
<keyword evidence="4 5" id="KW-0472">Membrane</keyword>
<dbReference type="PANTHER" id="PTHR24064">
    <property type="entry name" value="SOLUTE CARRIER FAMILY 22 MEMBER"/>
    <property type="match status" value="1"/>
</dbReference>
<dbReference type="Gene3D" id="1.20.1250.20">
    <property type="entry name" value="MFS general substrate transporter like domains"/>
    <property type="match status" value="1"/>
</dbReference>
<dbReference type="EMBL" id="JARBDR010000903">
    <property type="protein sequence ID" value="KAJ8304899.1"/>
    <property type="molecule type" value="Genomic_DNA"/>
</dbReference>
<feature type="transmembrane region" description="Helical" evidence="5">
    <location>
        <begin position="58"/>
        <end position="84"/>
    </location>
</feature>
<protein>
    <recommendedName>
        <fullName evidence="8">Major facilitator superfamily (MFS) profile domain-containing protein</fullName>
    </recommendedName>
</protein>
<gene>
    <name evidence="6" type="ORF">KUTeg_018482</name>
</gene>
<dbReference type="InterPro" id="IPR011701">
    <property type="entry name" value="MFS"/>
</dbReference>
<evidence type="ECO:0000256" key="5">
    <source>
        <dbReference type="SAM" id="Phobius"/>
    </source>
</evidence>
<feature type="transmembrane region" description="Helical" evidence="5">
    <location>
        <begin position="96"/>
        <end position="116"/>
    </location>
</feature>
<dbReference type="SUPFAM" id="SSF103473">
    <property type="entry name" value="MFS general substrate transporter"/>
    <property type="match status" value="1"/>
</dbReference>
<keyword evidence="2 5" id="KW-0812">Transmembrane</keyword>
<evidence type="ECO:0000256" key="4">
    <source>
        <dbReference type="ARBA" id="ARBA00023136"/>
    </source>
</evidence>
<comment type="caution">
    <text evidence="6">The sequence shown here is derived from an EMBL/GenBank/DDBJ whole genome shotgun (WGS) entry which is preliminary data.</text>
</comment>
<proteinExistence type="predicted"/>
<dbReference type="InterPro" id="IPR036259">
    <property type="entry name" value="MFS_trans_sf"/>
</dbReference>
<dbReference type="Pfam" id="PF07690">
    <property type="entry name" value="MFS_1"/>
    <property type="match status" value="1"/>
</dbReference>
<dbReference type="InterPro" id="IPR005829">
    <property type="entry name" value="Sugar_transporter_CS"/>
</dbReference>